<evidence type="ECO:0000259" key="13">
    <source>
        <dbReference type="Pfam" id="PF14842"/>
    </source>
</evidence>
<evidence type="ECO:0000256" key="10">
    <source>
        <dbReference type="ARBA" id="ARBA00025598"/>
    </source>
</evidence>
<dbReference type="GO" id="GO:0009425">
    <property type="term" value="C:bacterial-type flagellum basal body"/>
    <property type="evidence" value="ECO:0007669"/>
    <property type="project" value="UniProtKB-SubCell"/>
</dbReference>
<dbReference type="InterPro" id="IPR000090">
    <property type="entry name" value="Flg_Motor_Flig"/>
</dbReference>
<keyword evidence="6" id="KW-0145">Chemotaxis</keyword>
<dbReference type="Pfam" id="PF01706">
    <property type="entry name" value="FliG_C"/>
    <property type="match status" value="1"/>
</dbReference>
<evidence type="ECO:0000256" key="8">
    <source>
        <dbReference type="ARBA" id="ARBA00023136"/>
    </source>
</evidence>
<evidence type="ECO:0000259" key="11">
    <source>
        <dbReference type="Pfam" id="PF01706"/>
    </source>
</evidence>
<evidence type="ECO:0000313" key="15">
    <source>
        <dbReference type="Proteomes" id="UP000294562"/>
    </source>
</evidence>
<dbReference type="Pfam" id="PF14841">
    <property type="entry name" value="FliG_M"/>
    <property type="match status" value="1"/>
</dbReference>
<evidence type="ECO:0000313" key="14">
    <source>
        <dbReference type="EMBL" id="TDL87972.1"/>
    </source>
</evidence>
<proteinExistence type="inferred from homology"/>
<evidence type="ECO:0000256" key="3">
    <source>
        <dbReference type="ARBA" id="ARBA00010299"/>
    </source>
</evidence>
<dbReference type="OrthoDB" id="7616820at2"/>
<dbReference type="AlphaFoldDB" id="A0A4R6AW50"/>
<comment type="function">
    <text evidence="10">FliG is one of three proteins (FliG, FliN, FliM) that forms the rotor-mounted switch complex (C ring), located at the base of the basal body. This complex interacts with the CheY and CheZ chemotaxis proteins, in addition to contacting components of the motor that determine the direction of flagellar rotation.</text>
</comment>
<dbReference type="InterPro" id="IPR011002">
    <property type="entry name" value="FliG_a-hlx"/>
</dbReference>
<dbReference type="GO" id="GO:0006935">
    <property type="term" value="P:chemotaxis"/>
    <property type="evidence" value="ECO:0007669"/>
    <property type="project" value="UniProtKB-KW"/>
</dbReference>
<evidence type="ECO:0000256" key="6">
    <source>
        <dbReference type="ARBA" id="ARBA00022500"/>
    </source>
</evidence>
<comment type="subcellular location">
    <subcellularLocation>
        <location evidence="1">Bacterial flagellum basal body</location>
    </subcellularLocation>
    <subcellularLocation>
        <location evidence="2">Cell membrane</location>
        <topology evidence="2">Peripheral membrane protein</topology>
        <orientation evidence="2">Cytoplasmic side</orientation>
    </subcellularLocation>
</comment>
<accession>A0A4R6AW50</accession>
<keyword evidence="9" id="KW-0975">Bacterial flagellum</keyword>
<dbReference type="InterPro" id="IPR023087">
    <property type="entry name" value="Flg_Motor_Flig_C"/>
</dbReference>
<evidence type="ECO:0000256" key="9">
    <source>
        <dbReference type="ARBA" id="ARBA00023143"/>
    </source>
</evidence>
<organism evidence="14 15">
    <name type="scientific">Meridianimarinicoccus aquatilis</name>
    <dbReference type="NCBI Taxonomy" id="2552766"/>
    <lineage>
        <taxon>Bacteria</taxon>
        <taxon>Pseudomonadati</taxon>
        <taxon>Pseudomonadota</taxon>
        <taxon>Alphaproteobacteria</taxon>
        <taxon>Rhodobacterales</taxon>
        <taxon>Paracoccaceae</taxon>
        <taxon>Meridianimarinicoccus</taxon>
    </lineage>
</organism>
<evidence type="ECO:0000256" key="4">
    <source>
        <dbReference type="ARBA" id="ARBA00021870"/>
    </source>
</evidence>
<keyword evidence="14" id="KW-0969">Cilium</keyword>
<dbReference type="GO" id="GO:0005886">
    <property type="term" value="C:plasma membrane"/>
    <property type="evidence" value="ECO:0007669"/>
    <property type="project" value="UniProtKB-SubCell"/>
</dbReference>
<evidence type="ECO:0000256" key="5">
    <source>
        <dbReference type="ARBA" id="ARBA00022475"/>
    </source>
</evidence>
<reference evidence="14 15" key="1">
    <citation type="submission" date="2019-03" db="EMBL/GenBank/DDBJ databases">
        <title>Rhodobacteraceae bacterium SM1902, a new member of the family Rhodobacteraceae isolated from Yantai.</title>
        <authorList>
            <person name="Sun Y."/>
        </authorList>
    </citation>
    <scope>NUCLEOTIDE SEQUENCE [LARGE SCALE GENOMIC DNA]</scope>
    <source>
        <strain evidence="14 15">SM1902</strain>
    </source>
</reference>
<comment type="caution">
    <text evidence="14">The sequence shown here is derived from an EMBL/GenBank/DDBJ whole genome shotgun (WGS) entry which is preliminary data.</text>
</comment>
<sequence length="341" mass="36940">MPPATPVAAHRPRLSRRQKAAIIVRLMLKEGAQLQLDALPEAMQIELTHEMGAIRTIDRETLNSVIEEFMAEVNDLGAAFPGGLEGALEMLDGALSATNLRRIRRETGVVIQGDPWEMIARLPMEDLTAILQRESAEIAAVILSKLPVATSAVLLSMIPNDLARQITLAVSGTETTDPDTVRTIGHAIAAQVAEESPRAFDDAPVHRIGAILNSSRSDTREGMLTALTEENADLGAQVRKTIFTFANISERVEPRDIPKVTRAIDQAVLITALASVDETDGDAADFILANMSQRMATQLREDMSDRGKVKVAEGEEAKAQVIAAIRDLEQAGELSLVEQED</sequence>
<dbReference type="InterPro" id="IPR032779">
    <property type="entry name" value="FliG_M"/>
</dbReference>
<feature type="domain" description="Flagellar motor switch protein FliG N-terminal" evidence="13">
    <location>
        <begin position="14"/>
        <end position="116"/>
    </location>
</feature>
<comment type="similarity">
    <text evidence="3">Belongs to the FliG family.</text>
</comment>
<gene>
    <name evidence="14" type="ORF">E2L05_09975</name>
</gene>
<dbReference type="PRINTS" id="PR00954">
    <property type="entry name" value="FLGMOTORFLIG"/>
</dbReference>
<dbReference type="Proteomes" id="UP000294562">
    <property type="component" value="Unassembled WGS sequence"/>
</dbReference>
<keyword evidence="8" id="KW-0472">Membrane</keyword>
<evidence type="ECO:0000256" key="1">
    <source>
        <dbReference type="ARBA" id="ARBA00004117"/>
    </source>
</evidence>
<keyword evidence="7" id="KW-0283">Flagellar rotation</keyword>
<dbReference type="GO" id="GO:0003774">
    <property type="term" value="F:cytoskeletal motor activity"/>
    <property type="evidence" value="ECO:0007669"/>
    <property type="project" value="InterPro"/>
</dbReference>
<dbReference type="Pfam" id="PF14842">
    <property type="entry name" value="FliG_N"/>
    <property type="match status" value="1"/>
</dbReference>
<dbReference type="InterPro" id="IPR028263">
    <property type="entry name" value="FliG_N"/>
</dbReference>
<evidence type="ECO:0000259" key="12">
    <source>
        <dbReference type="Pfam" id="PF14841"/>
    </source>
</evidence>
<dbReference type="Gene3D" id="1.10.220.30">
    <property type="match status" value="3"/>
</dbReference>
<keyword evidence="14" id="KW-0282">Flagellum</keyword>
<dbReference type="GO" id="GO:0071973">
    <property type="term" value="P:bacterial-type flagellum-dependent cell motility"/>
    <property type="evidence" value="ECO:0007669"/>
    <property type="project" value="InterPro"/>
</dbReference>
<feature type="domain" description="Flagellar motor switch protein FliG C-terminal" evidence="11">
    <location>
        <begin position="226"/>
        <end position="336"/>
    </location>
</feature>
<dbReference type="SUPFAM" id="SSF48029">
    <property type="entry name" value="FliG"/>
    <property type="match status" value="2"/>
</dbReference>
<dbReference type="EMBL" id="SMZO01000019">
    <property type="protein sequence ID" value="TDL87972.1"/>
    <property type="molecule type" value="Genomic_DNA"/>
</dbReference>
<feature type="domain" description="Flagellar motor switch protein FliG middle" evidence="12">
    <location>
        <begin position="127"/>
        <end position="194"/>
    </location>
</feature>
<name>A0A4R6AW50_9RHOB</name>
<evidence type="ECO:0000256" key="7">
    <source>
        <dbReference type="ARBA" id="ARBA00022779"/>
    </source>
</evidence>
<dbReference type="PANTHER" id="PTHR30534:SF0">
    <property type="entry name" value="FLAGELLAR MOTOR SWITCH PROTEIN FLIG"/>
    <property type="match status" value="1"/>
</dbReference>
<dbReference type="PANTHER" id="PTHR30534">
    <property type="entry name" value="FLAGELLAR MOTOR SWITCH PROTEIN FLIG"/>
    <property type="match status" value="1"/>
</dbReference>
<protein>
    <recommendedName>
        <fullName evidence="4">Flagellar motor switch protein FliG</fullName>
    </recommendedName>
</protein>
<keyword evidence="14" id="KW-0966">Cell projection</keyword>
<keyword evidence="5" id="KW-1003">Cell membrane</keyword>
<keyword evidence="15" id="KW-1185">Reference proteome</keyword>
<evidence type="ECO:0000256" key="2">
    <source>
        <dbReference type="ARBA" id="ARBA00004413"/>
    </source>
</evidence>